<keyword evidence="6" id="KW-0645">Protease</keyword>
<gene>
    <name evidence="7" type="primary">sipS</name>
    <name evidence="7" type="ORF">ERS852520_01017</name>
</gene>
<dbReference type="InterPro" id="IPR019757">
    <property type="entry name" value="Pept_S26A_signal_pept_1_Lys-AS"/>
</dbReference>
<organism evidence="7 8">
    <name type="scientific">Anaerostipes hadrus</name>
    <dbReference type="NCBI Taxonomy" id="649756"/>
    <lineage>
        <taxon>Bacteria</taxon>
        <taxon>Bacillati</taxon>
        <taxon>Bacillota</taxon>
        <taxon>Clostridia</taxon>
        <taxon>Lachnospirales</taxon>
        <taxon>Lachnospiraceae</taxon>
        <taxon>Anaerostipes</taxon>
    </lineage>
</organism>
<evidence type="ECO:0000256" key="2">
    <source>
        <dbReference type="ARBA" id="ARBA00004401"/>
    </source>
</evidence>
<evidence type="ECO:0000313" key="7">
    <source>
        <dbReference type="EMBL" id="CUP28567.1"/>
    </source>
</evidence>
<keyword evidence="5 6" id="KW-0378">Hydrolase</keyword>
<dbReference type="InterPro" id="IPR000223">
    <property type="entry name" value="Pept_S26A_signal_pept_1"/>
</dbReference>
<evidence type="ECO:0000256" key="5">
    <source>
        <dbReference type="ARBA" id="ARBA00022801"/>
    </source>
</evidence>
<dbReference type="GO" id="GO:0004252">
    <property type="term" value="F:serine-type endopeptidase activity"/>
    <property type="evidence" value="ECO:0007669"/>
    <property type="project" value="InterPro"/>
</dbReference>
<dbReference type="GO" id="GO:0009003">
    <property type="term" value="F:signal peptidase activity"/>
    <property type="evidence" value="ECO:0007669"/>
    <property type="project" value="UniProtKB-EC"/>
</dbReference>
<dbReference type="InterPro" id="IPR036286">
    <property type="entry name" value="LexA/Signal_pep-like_sf"/>
</dbReference>
<dbReference type="CDD" id="cd06530">
    <property type="entry name" value="S26_SPase_I"/>
    <property type="match status" value="1"/>
</dbReference>
<accession>A0A174ENH7</accession>
<dbReference type="PANTHER" id="PTHR43390:SF1">
    <property type="entry name" value="CHLOROPLAST PROCESSING PEPTIDASE"/>
    <property type="match status" value="1"/>
</dbReference>
<dbReference type="AlphaFoldDB" id="A0A174ENH7"/>
<dbReference type="PROSITE" id="PS00760">
    <property type="entry name" value="SPASE_I_2"/>
    <property type="match status" value="1"/>
</dbReference>
<proteinExistence type="inferred from homology"/>
<dbReference type="SUPFAM" id="SSF51306">
    <property type="entry name" value="LexA/Signal peptidase"/>
    <property type="match status" value="1"/>
</dbReference>
<dbReference type="GO" id="GO:0006465">
    <property type="term" value="P:signal peptide processing"/>
    <property type="evidence" value="ECO:0007669"/>
    <property type="project" value="InterPro"/>
</dbReference>
<dbReference type="Gene3D" id="2.10.109.10">
    <property type="entry name" value="Umud Fragment, subunit A"/>
    <property type="match status" value="1"/>
</dbReference>
<reference evidence="7 8" key="1">
    <citation type="submission" date="2015-09" db="EMBL/GenBank/DDBJ databases">
        <authorList>
            <consortium name="Pathogen Informatics"/>
        </authorList>
    </citation>
    <scope>NUCLEOTIDE SEQUENCE [LARGE SCALE GENOMIC DNA]</scope>
    <source>
        <strain evidence="7 8">2789STDY5834908</strain>
    </source>
</reference>
<dbReference type="Pfam" id="PF10502">
    <property type="entry name" value="Peptidase_S26"/>
    <property type="match status" value="1"/>
</dbReference>
<sequence>MFKSILRLLCTILIAVAFAFVLITCVGERTKVSGHSMEPHLHDHDQVLLDKLTYRFRDPKRYEIIVFPGPEGGDQFFVKRVIALPGETVKITKGKVYVNDKEVKDYSKDHTTDSCELKGKFHLSSDEYFVLGDNRDNSNDSRYKEVGPVKRSKITGRIIFRFYPWKNAGVIRP</sequence>
<dbReference type="PROSITE" id="PS00761">
    <property type="entry name" value="SPASE_I_3"/>
    <property type="match status" value="1"/>
</dbReference>
<comment type="subcellular location">
    <subcellularLocation>
        <location evidence="2">Cell membrane</location>
        <topology evidence="2">Single-pass type II membrane protein</topology>
    </subcellularLocation>
    <subcellularLocation>
        <location evidence="6">Membrane</location>
        <topology evidence="6">Single-pass type II membrane protein</topology>
    </subcellularLocation>
</comment>
<dbReference type="InterPro" id="IPR019533">
    <property type="entry name" value="Peptidase_S26"/>
</dbReference>
<dbReference type="EMBL" id="CZAU01000007">
    <property type="protein sequence ID" value="CUP28567.1"/>
    <property type="molecule type" value="Genomic_DNA"/>
</dbReference>
<dbReference type="OrthoDB" id="9802919at2"/>
<evidence type="ECO:0000256" key="4">
    <source>
        <dbReference type="ARBA" id="ARBA00013208"/>
    </source>
</evidence>
<dbReference type="NCBIfam" id="TIGR02227">
    <property type="entry name" value="sigpep_I_bact"/>
    <property type="match status" value="1"/>
</dbReference>
<dbReference type="GO" id="GO:0005886">
    <property type="term" value="C:plasma membrane"/>
    <property type="evidence" value="ECO:0007669"/>
    <property type="project" value="UniProtKB-SubCell"/>
</dbReference>
<comment type="catalytic activity">
    <reaction evidence="1 6">
        <text>Cleavage of hydrophobic, N-terminal signal or leader sequences from secreted and periplasmic proteins.</text>
        <dbReference type="EC" id="3.4.21.89"/>
    </reaction>
</comment>
<evidence type="ECO:0000313" key="8">
    <source>
        <dbReference type="Proteomes" id="UP000095564"/>
    </source>
</evidence>
<evidence type="ECO:0000256" key="1">
    <source>
        <dbReference type="ARBA" id="ARBA00000677"/>
    </source>
</evidence>
<dbReference type="PRINTS" id="PR00727">
    <property type="entry name" value="LEADERPTASE"/>
</dbReference>
<evidence type="ECO:0000256" key="3">
    <source>
        <dbReference type="ARBA" id="ARBA00009370"/>
    </source>
</evidence>
<dbReference type="EC" id="3.4.21.89" evidence="4 6"/>
<dbReference type="PANTHER" id="PTHR43390">
    <property type="entry name" value="SIGNAL PEPTIDASE I"/>
    <property type="match status" value="1"/>
</dbReference>
<dbReference type="InterPro" id="IPR019758">
    <property type="entry name" value="Pept_S26A_signal_pept_1_CS"/>
</dbReference>
<evidence type="ECO:0000256" key="6">
    <source>
        <dbReference type="RuleBase" id="RU362042"/>
    </source>
</evidence>
<comment type="similarity">
    <text evidence="3 6">Belongs to the peptidase S26 family.</text>
</comment>
<name>A0A174ENH7_ANAHA</name>
<protein>
    <recommendedName>
        <fullName evidence="4 6">Signal peptidase I</fullName>
        <ecNumber evidence="4 6">3.4.21.89</ecNumber>
    </recommendedName>
</protein>
<dbReference type="RefSeq" id="WP_055159680.1">
    <property type="nucleotide sequence ID" value="NZ_CYZM01000006.1"/>
</dbReference>
<dbReference type="Proteomes" id="UP000095564">
    <property type="component" value="Unassembled WGS sequence"/>
</dbReference>